<dbReference type="SMART" id="SM00530">
    <property type="entry name" value="HTH_XRE"/>
    <property type="match status" value="1"/>
</dbReference>
<accession>A0A4Z0D5G8</accession>
<name>A0A4Z0D5G8_9FIRM</name>
<organism evidence="3 4">
    <name type="scientific">Soehngenia longivitae</name>
    <dbReference type="NCBI Taxonomy" id="2562294"/>
    <lineage>
        <taxon>Bacteria</taxon>
        <taxon>Bacillati</taxon>
        <taxon>Bacillota</taxon>
        <taxon>Tissierellia</taxon>
        <taxon>Tissierellales</taxon>
        <taxon>Tissierellaceae</taxon>
        <taxon>Soehngenia</taxon>
    </lineage>
</organism>
<gene>
    <name evidence="3" type="ORF">E4100_05675</name>
</gene>
<dbReference type="PROSITE" id="PS50943">
    <property type="entry name" value="HTH_CROC1"/>
    <property type="match status" value="1"/>
</dbReference>
<dbReference type="InterPro" id="IPR011051">
    <property type="entry name" value="RmlC_Cupin_sf"/>
</dbReference>
<dbReference type="GO" id="GO:0003677">
    <property type="term" value="F:DNA binding"/>
    <property type="evidence" value="ECO:0007669"/>
    <property type="project" value="UniProtKB-KW"/>
</dbReference>
<proteinExistence type="predicted"/>
<dbReference type="Proteomes" id="UP000298381">
    <property type="component" value="Unassembled WGS sequence"/>
</dbReference>
<keyword evidence="1" id="KW-0238">DNA-binding</keyword>
<keyword evidence="4" id="KW-1185">Reference proteome</keyword>
<evidence type="ECO:0000313" key="3">
    <source>
        <dbReference type="EMBL" id="TFZ39994.1"/>
    </source>
</evidence>
<protein>
    <submittedName>
        <fullName evidence="3">Cupin domain-containing protein</fullName>
    </submittedName>
</protein>
<dbReference type="InterPro" id="IPR001387">
    <property type="entry name" value="Cro/C1-type_HTH"/>
</dbReference>
<dbReference type="SUPFAM" id="SSF51182">
    <property type="entry name" value="RmlC-like cupins"/>
    <property type="match status" value="1"/>
</dbReference>
<dbReference type="AlphaFoldDB" id="A0A4Z0D5G8"/>
<dbReference type="CDD" id="cd02209">
    <property type="entry name" value="cupin_XRE_C"/>
    <property type="match status" value="1"/>
</dbReference>
<comment type="caution">
    <text evidence="3">The sequence shown here is derived from an EMBL/GenBank/DDBJ whole genome shotgun (WGS) entry which is preliminary data.</text>
</comment>
<evidence type="ECO:0000313" key="4">
    <source>
        <dbReference type="Proteomes" id="UP000298381"/>
    </source>
</evidence>
<dbReference type="RefSeq" id="WP_135271066.1">
    <property type="nucleotide sequence ID" value="NZ_SRIB01000007.1"/>
</dbReference>
<dbReference type="InterPro" id="IPR010982">
    <property type="entry name" value="Lambda_DNA-bd_dom_sf"/>
</dbReference>
<dbReference type="GO" id="GO:0003700">
    <property type="term" value="F:DNA-binding transcription factor activity"/>
    <property type="evidence" value="ECO:0007669"/>
    <property type="project" value="TreeGrafter"/>
</dbReference>
<evidence type="ECO:0000256" key="1">
    <source>
        <dbReference type="ARBA" id="ARBA00023125"/>
    </source>
</evidence>
<dbReference type="InterPro" id="IPR050807">
    <property type="entry name" value="TransReg_Diox_bact_type"/>
</dbReference>
<reference evidence="3 4" key="1">
    <citation type="submission" date="2019-03" db="EMBL/GenBank/DDBJ databases">
        <title>Draft genome sequence data and analysis of a Fermenting Bacterium, Soehngenia longevitae strain 1933PT, isolated from petroleum reservoir in Azerbaijan.</title>
        <authorList>
            <person name="Grouzdev D.S."/>
            <person name="Bidzhieva S.K."/>
            <person name="Sokolova D.S."/>
            <person name="Tourova T.P."/>
            <person name="Poltaraus A.B."/>
            <person name="Nazina T.N."/>
        </authorList>
    </citation>
    <scope>NUCLEOTIDE SEQUENCE [LARGE SCALE GENOMIC DNA]</scope>
    <source>
        <strain evidence="3 4">1933P</strain>
    </source>
</reference>
<dbReference type="Gene3D" id="2.60.120.10">
    <property type="entry name" value="Jelly Rolls"/>
    <property type="match status" value="1"/>
</dbReference>
<feature type="domain" description="HTH cro/C1-type" evidence="2">
    <location>
        <begin position="7"/>
        <end position="61"/>
    </location>
</feature>
<dbReference type="OrthoDB" id="9814553at2"/>
<dbReference type="Pfam" id="PF07883">
    <property type="entry name" value="Cupin_2"/>
    <property type="match status" value="1"/>
</dbReference>
<dbReference type="EMBL" id="SRIB01000007">
    <property type="protein sequence ID" value="TFZ39994.1"/>
    <property type="molecule type" value="Genomic_DNA"/>
</dbReference>
<dbReference type="PANTHER" id="PTHR46797">
    <property type="entry name" value="HTH-TYPE TRANSCRIPTIONAL REGULATOR"/>
    <property type="match status" value="1"/>
</dbReference>
<dbReference type="Gene3D" id="1.10.260.40">
    <property type="entry name" value="lambda repressor-like DNA-binding domains"/>
    <property type="match status" value="1"/>
</dbReference>
<dbReference type="InterPro" id="IPR013096">
    <property type="entry name" value="Cupin_2"/>
</dbReference>
<dbReference type="SUPFAM" id="SSF47413">
    <property type="entry name" value="lambda repressor-like DNA-binding domains"/>
    <property type="match status" value="1"/>
</dbReference>
<evidence type="ECO:0000259" key="2">
    <source>
        <dbReference type="PROSITE" id="PS50943"/>
    </source>
</evidence>
<sequence length="179" mass="20870">MKIGEKIKELRVRNNLTQEELADRCELTKGFISQLERDLTSPSISTLIDILESLGTNLKDFFSDEIEEKIVFHKEDVFETENEELRYVLSWIVPNSQKNLMEPIKVDLLPGGKTKEDYPHEGEEFGYVLKGNIILYIGNEKYKVKKGESFYYKANRYHYISNECNNSASFLWISTPPNF</sequence>
<dbReference type="Pfam" id="PF01381">
    <property type="entry name" value="HTH_3"/>
    <property type="match status" value="1"/>
</dbReference>
<dbReference type="InterPro" id="IPR014710">
    <property type="entry name" value="RmlC-like_jellyroll"/>
</dbReference>
<dbReference type="CDD" id="cd00093">
    <property type="entry name" value="HTH_XRE"/>
    <property type="match status" value="1"/>
</dbReference>
<dbReference type="GO" id="GO:0005829">
    <property type="term" value="C:cytosol"/>
    <property type="evidence" value="ECO:0007669"/>
    <property type="project" value="TreeGrafter"/>
</dbReference>
<dbReference type="PANTHER" id="PTHR46797:SF2">
    <property type="entry name" value="TRANSCRIPTIONAL REGULATOR"/>
    <property type="match status" value="1"/>
</dbReference>